<evidence type="ECO:0000313" key="2">
    <source>
        <dbReference type="EMBL" id="MBE5919611.1"/>
    </source>
</evidence>
<dbReference type="Proteomes" id="UP000766246">
    <property type="component" value="Unassembled WGS sequence"/>
</dbReference>
<feature type="transmembrane region" description="Helical" evidence="1">
    <location>
        <begin position="46"/>
        <end position="64"/>
    </location>
</feature>
<feature type="transmembrane region" description="Helical" evidence="1">
    <location>
        <begin position="20"/>
        <end position="40"/>
    </location>
</feature>
<evidence type="ECO:0000313" key="3">
    <source>
        <dbReference type="Proteomes" id="UP000766246"/>
    </source>
</evidence>
<gene>
    <name evidence="2" type="ORF">E7272_07170</name>
</gene>
<name>A0A927U9J8_9FIRM</name>
<protein>
    <submittedName>
        <fullName evidence="2">Uncharacterized protein</fullName>
    </submittedName>
</protein>
<dbReference type="AlphaFoldDB" id="A0A927U9J8"/>
<proteinExistence type="predicted"/>
<accession>A0A927U9J8</accession>
<keyword evidence="1" id="KW-0812">Transmembrane</keyword>
<sequence length="106" mass="12306">MNLEDILRNKRRAIFDKTMWMLVSVSVVMMIIAQFILRTINDDVCTIIFSIAASILASVIVSTFTQKYNVNGIDDEIIERFDVLKIYQNYSLRGIYTGFPFENKKI</sequence>
<comment type="caution">
    <text evidence="2">The sequence shown here is derived from an EMBL/GenBank/DDBJ whole genome shotgun (WGS) entry which is preliminary data.</text>
</comment>
<reference evidence="2" key="1">
    <citation type="submission" date="2019-04" db="EMBL/GenBank/DDBJ databases">
        <title>Evolution of Biomass-Degrading Anaerobic Consortia Revealed by Metagenomics.</title>
        <authorList>
            <person name="Peng X."/>
        </authorList>
    </citation>
    <scope>NUCLEOTIDE SEQUENCE</scope>
    <source>
        <strain evidence="2">SIG311</strain>
    </source>
</reference>
<keyword evidence="1" id="KW-1133">Transmembrane helix</keyword>
<organism evidence="2 3">
    <name type="scientific">Pseudobutyrivibrio ruminis</name>
    <dbReference type="NCBI Taxonomy" id="46206"/>
    <lineage>
        <taxon>Bacteria</taxon>
        <taxon>Bacillati</taxon>
        <taxon>Bacillota</taxon>
        <taxon>Clostridia</taxon>
        <taxon>Lachnospirales</taxon>
        <taxon>Lachnospiraceae</taxon>
        <taxon>Pseudobutyrivibrio</taxon>
    </lineage>
</organism>
<dbReference type="EMBL" id="SVER01000015">
    <property type="protein sequence ID" value="MBE5919611.1"/>
    <property type="molecule type" value="Genomic_DNA"/>
</dbReference>
<keyword evidence="1" id="KW-0472">Membrane</keyword>
<evidence type="ECO:0000256" key="1">
    <source>
        <dbReference type="SAM" id="Phobius"/>
    </source>
</evidence>